<dbReference type="CTD" id="343578"/>
<accession>A0A8C5Y349</accession>
<dbReference type="SMART" id="SM00324">
    <property type="entry name" value="RhoGAP"/>
    <property type="match status" value="1"/>
</dbReference>
<dbReference type="GO" id="GO:0005737">
    <property type="term" value="C:cytoplasm"/>
    <property type="evidence" value="ECO:0007669"/>
    <property type="project" value="TreeGrafter"/>
</dbReference>
<dbReference type="Proteomes" id="UP000694394">
    <property type="component" value="Chromosome 18"/>
</dbReference>
<dbReference type="GeneTree" id="ENSGT00940000162174"/>
<dbReference type="PANTHER" id="PTHR14963">
    <property type="entry name" value="RHO GTPASE ACTIVATING PROTEIN 18,19-RELATED"/>
    <property type="match status" value="1"/>
</dbReference>
<dbReference type="AlphaFoldDB" id="A0A8C5Y349"/>
<feature type="region of interest" description="Disordered" evidence="3">
    <location>
        <begin position="201"/>
        <end position="223"/>
    </location>
</feature>
<evidence type="ECO:0000259" key="4">
    <source>
        <dbReference type="PROSITE" id="PS50238"/>
    </source>
</evidence>
<dbReference type="GO" id="GO:0005096">
    <property type="term" value="F:GTPase activator activity"/>
    <property type="evidence" value="ECO:0007669"/>
    <property type="project" value="UniProtKB-KW"/>
</dbReference>
<evidence type="ECO:0000256" key="2">
    <source>
        <dbReference type="ARBA" id="ARBA00055252"/>
    </source>
</evidence>
<feature type="compositionally biased region" description="Acidic residues" evidence="3">
    <location>
        <begin position="99"/>
        <end position="114"/>
    </location>
</feature>
<evidence type="ECO:0000313" key="6">
    <source>
        <dbReference type="Proteomes" id="UP000694394"/>
    </source>
</evidence>
<protein>
    <submittedName>
        <fullName evidence="5">Rho GTPase activating protein 40</fullName>
    </submittedName>
</protein>
<dbReference type="GO" id="GO:0051056">
    <property type="term" value="P:regulation of small GTPase mediated signal transduction"/>
    <property type="evidence" value="ECO:0007669"/>
    <property type="project" value="TreeGrafter"/>
</dbReference>
<reference evidence="5" key="3">
    <citation type="submission" date="2025-09" db="UniProtKB">
        <authorList>
            <consortium name="Ensembl"/>
        </authorList>
    </citation>
    <scope>IDENTIFICATION</scope>
</reference>
<dbReference type="PROSITE" id="PS50238">
    <property type="entry name" value="RHOGAP"/>
    <property type="match status" value="1"/>
</dbReference>
<dbReference type="Pfam" id="PF25442">
    <property type="entry name" value="Ubiquitin_RHG40_C"/>
    <property type="match status" value="1"/>
</dbReference>
<reference evidence="5" key="1">
    <citation type="submission" date="2016-12" db="EMBL/GenBank/DDBJ databases">
        <title>Mouse lemur reference genome and diversity panel.</title>
        <authorList>
            <person name="Harris R."/>
            <person name="Larsen P."/>
            <person name="Liu Y."/>
            <person name="Hughes D.S."/>
            <person name="Murali S."/>
            <person name="Raveendran M."/>
            <person name="Korchina V."/>
            <person name="Wang M."/>
            <person name="Jhangiani S."/>
            <person name="Bandaranaike D."/>
            <person name="Bellair M."/>
            <person name="Blankenburg K."/>
            <person name="Chao H."/>
            <person name="Dahdouli M."/>
            <person name="Dinh H."/>
            <person name="Doddapaneni H."/>
            <person name="English A."/>
            <person name="Firestine M."/>
            <person name="Gnanaolivu R."/>
            <person name="Gross S."/>
            <person name="Hernandez B."/>
            <person name="Javaid M."/>
            <person name="Jayaseelan J."/>
            <person name="Jones J."/>
            <person name="Khan Z."/>
            <person name="Kovar C."/>
            <person name="Kurapati P."/>
            <person name="Le B."/>
            <person name="Lee S."/>
            <person name="Li M."/>
            <person name="Mathew T."/>
            <person name="Narasimhan A."/>
            <person name="Ngo D."/>
            <person name="Nguyen L."/>
            <person name="Okwuonu G."/>
            <person name="Ongeri F."/>
            <person name="Osuji N."/>
            <person name="Pu L.-L."/>
            <person name="Puazo M."/>
            <person name="Quiroz J."/>
            <person name="Raj R."/>
            <person name="Rajbhandari K."/>
            <person name="Reid J.G."/>
            <person name="Santibanez J."/>
            <person name="Sexton D."/>
            <person name="Skinner E."/>
            <person name="Vee V."/>
            <person name="Weissenberger G."/>
            <person name="Wu Y."/>
            <person name="Xin Y."/>
            <person name="Han Y."/>
            <person name="Campbell C."/>
            <person name="Brown A."/>
            <person name="Sullivan B."/>
            <person name="Shelton J."/>
            <person name="Brown S."/>
            <person name="Dudchenko O."/>
            <person name="Machol I."/>
            <person name="Durand N."/>
            <person name="Shamim M."/>
            <person name="Lieberman A."/>
            <person name="Muzny D.M."/>
            <person name="Richards S."/>
            <person name="Yoder A."/>
            <person name="Worley K.C."/>
            <person name="Rogers J."/>
            <person name="Gibbs R.A."/>
        </authorList>
    </citation>
    <scope>NUCLEOTIDE SEQUENCE [LARGE SCALE GENOMIC DNA]</scope>
</reference>
<proteinExistence type="predicted"/>
<dbReference type="RefSeq" id="XP_020137431.1">
    <property type="nucleotide sequence ID" value="XM_020281842.1"/>
</dbReference>
<organism evidence="5 6">
    <name type="scientific">Microcebus murinus</name>
    <name type="common">Gray mouse lemur</name>
    <name type="synonym">Lemur murinus</name>
    <dbReference type="NCBI Taxonomy" id="30608"/>
    <lineage>
        <taxon>Eukaryota</taxon>
        <taxon>Metazoa</taxon>
        <taxon>Chordata</taxon>
        <taxon>Craniata</taxon>
        <taxon>Vertebrata</taxon>
        <taxon>Euteleostomi</taxon>
        <taxon>Mammalia</taxon>
        <taxon>Eutheria</taxon>
        <taxon>Euarchontoglires</taxon>
        <taxon>Primates</taxon>
        <taxon>Strepsirrhini</taxon>
        <taxon>Lemuriformes</taxon>
        <taxon>Cheirogaleidae</taxon>
        <taxon>Microcebus</taxon>
    </lineage>
</organism>
<dbReference type="FunFam" id="1.10.555.10:FF:000018">
    <property type="entry name" value="Rho GTPase activating protein 28"/>
    <property type="match status" value="1"/>
</dbReference>
<dbReference type="SUPFAM" id="SSF48350">
    <property type="entry name" value="GTPase activation domain, GAP"/>
    <property type="match status" value="1"/>
</dbReference>
<evidence type="ECO:0000256" key="3">
    <source>
        <dbReference type="SAM" id="MobiDB-lite"/>
    </source>
</evidence>
<dbReference type="Gene3D" id="1.10.555.10">
    <property type="entry name" value="Rho GTPase activation protein"/>
    <property type="match status" value="1"/>
</dbReference>
<dbReference type="Pfam" id="PF00620">
    <property type="entry name" value="RhoGAP"/>
    <property type="match status" value="1"/>
</dbReference>
<dbReference type="InterPro" id="IPR008936">
    <property type="entry name" value="Rho_GTPase_activation_prot"/>
</dbReference>
<feature type="domain" description="Rho-GAP" evidence="4">
    <location>
        <begin position="322"/>
        <end position="521"/>
    </location>
</feature>
<comment type="function">
    <text evidence="2">GTPase activator for the Rho-type GTPases by converting them to an inactive GDP-bound state.</text>
</comment>
<dbReference type="OrthoDB" id="27680at2759"/>
<gene>
    <name evidence="5" type="primary">ARHGAP40</name>
</gene>
<evidence type="ECO:0000313" key="5">
    <source>
        <dbReference type="Ensembl" id="ENSMICP00000045140.1"/>
    </source>
</evidence>
<sequence>MAEPALLLAAQMEQLAWAPLASPCPRIPRARIARGHCAQCWADLGCSSGPSSGRMIQLPQKSPLRPRPAGCSPPSSAESLSMDGFWMEVERIQQRDELREEDSSDGQLPEEGEAESQWLQDTGLSGLLGGLGLDSDHRELLSTLTQTQVAAVCRRLDIYTRSARRRHKAPIRDVRDVFGVFNAGGVSSENGDSGVKWTQLSCGASKSPPAAAEPGRPQEQAGREEAFNMDSAYSEQAAALLQRARPSSGGTCAWGKGSLPKFRIHKGRLGVTRIADLSPQDMKKVPPLALIELTALCDVLGLDLKRSKAGKWKAADTRLFGVPLDSLLEADHKVRPSAQVPLVLQALLSCLEKRGLDTEGILRVPGSQARVKGLEQKLERDFYTGLFSWDEVHHNDASDLLKRFIRKLPAPLLTAEYLPAFAVVPNIPDLKQRLQALHLLILLLPEPNRNALKALLEFLRKVVAREQHNKMTLWNVSTVMAPNLFLHQGRPPKLPKGQEKRLAEGAAEVVQLLVHYQDLLWTVASFLVAQVRKLNDSSSRRPQLCDGGLKTWLRRIHADRDKTGDCPEATLKVAKIQVAWPTSDVLKVPLTPSTRVAHVLRQFTERSSLGSKGREGSEDTDSLLQRRRSMKSANILLYEVGGNISKSLLGSGSRAQVPGSSLTLKAHWAPLGEARVLLRPVSSETKWSSAVRSKVSLGAPLKSILQLGVLPRAGLRLHL</sequence>
<feature type="region of interest" description="Disordered" evidence="3">
    <location>
        <begin position="95"/>
        <end position="117"/>
    </location>
</feature>
<dbReference type="PANTHER" id="PTHR14963:SF4">
    <property type="entry name" value="RHO GTPASE-ACTIVATING PROTEIN 40"/>
    <property type="match status" value="1"/>
</dbReference>
<feature type="region of interest" description="Disordered" evidence="3">
    <location>
        <begin position="49"/>
        <end position="80"/>
    </location>
</feature>
<keyword evidence="6" id="KW-1185">Reference proteome</keyword>
<dbReference type="Ensembl" id="ENSMICT00000058722.1">
    <property type="protein sequence ID" value="ENSMICP00000045140.1"/>
    <property type="gene ID" value="ENSMICG00000027391.2"/>
</dbReference>
<dbReference type="GO" id="GO:0030833">
    <property type="term" value="P:regulation of actin filament polymerization"/>
    <property type="evidence" value="ECO:0007669"/>
    <property type="project" value="TreeGrafter"/>
</dbReference>
<keyword evidence="1" id="KW-0343">GTPase activation</keyword>
<name>A0A8C5Y349_MICMU</name>
<dbReference type="InterPro" id="IPR000198">
    <property type="entry name" value="RhoGAP_dom"/>
</dbReference>
<dbReference type="InterPro" id="IPR057323">
    <property type="entry name" value="RHG40/28/18_ubiquitin"/>
</dbReference>
<dbReference type="EMBL" id="ABDC03021581">
    <property type="status" value="NOT_ANNOTATED_CDS"/>
    <property type="molecule type" value="Genomic_DNA"/>
</dbReference>
<dbReference type="GO" id="GO:0007165">
    <property type="term" value="P:signal transduction"/>
    <property type="evidence" value="ECO:0007669"/>
    <property type="project" value="InterPro"/>
</dbReference>
<reference evidence="5" key="2">
    <citation type="submission" date="2025-08" db="UniProtKB">
        <authorList>
            <consortium name="Ensembl"/>
        </authorList>
    </citation>
    <scope>IDENTIFICATION</scope>
</reference>
<evidence type="ECO:0000256" key="1">
    <source>
        <dbReference type="ARBA" id="ARBA00022468"/>
    </source>
</evidence>